<keyword evidence="3" id="KW-1185">Reference proteome</keyword>
<gene>
    <name evidence="2" type="ORF">BHK69_22425</name>
</gene>
<evidence type="ECO:0000256" key="1">
    <source>
        <dbReference type="SAM" id="Phobius"/>
    </source>
</evidence>
<reference evidence="2 3" key="1">
    <citation type="journal article" date="2015" name="Antonie Van Leeuwenhoek">
        <title>Bosea vaviloviae sp. nov., a new species of slow-growing rhizobia isolated from nodules of the relict species Vavilovia formosa (Stev.) Fed.</title>
        <authorList>
            <person name="Safronova V.I."/>
            <person name="Kuznetsova I.G."/>
            <person name="Sazanova A.L."/>
            <person name="Kimeklis A.K."/>
            <person name="Belimov A.A."/>
            <person name="Andronov E.E."/>
            <person name="Pinaev A.G."/>
            <person name="Chizhevskaya E.P."/>
            <person name="Pukhaev A.R."/>
            <person name="Popov K.P."/>
            <person name="Willems A."/>
            <person name="Tikhonovich I.A."/>
        </authorList>
    </citation>
    <scope>NUCLEOTIDE SEQUENCE [LARGE SCALE GENOMIC DNA]</scope>
    <source>
        <strain evidence="2 3">Vaf18</strain>
    </source>
</reference>
<dbReference type="Proteomes" id="UP000094969">
    <property type="component" value="Chromosome"/>
</dbReference>
<dbReference type="AlphaFoldDB" id="A0A1D7U609"/>
<dbReference type="OrthoDB" id="8366007at2"/>
<feature type="transmembrane region" description="Helical" evidence="1">
    <location>
        <begin position="55"/>
        <end position="73"/>
    </location>
</feature>
<accession>A0A1D7U609</accession>
<name>A0A1D7U609_9HYPH</name>
<feature type="transmembrane region" description="Helical" evidence="1">
    <location>
        <begin position="14"/>
        <end position="35"/>
    </location>
</feature>
<keyword evidence="1" id="KW-0812">Transmembrane</keyword>
<keyword evidence="1" id="KW-1133">Transmembrane helix</keyword>
<keyword evidence="1" id="KW-0472">Membrane</keyword>
<dbReference type="KEGG" id="bvv:BHK69_22425"/>
<evidence type="ECO:0000313" key="2">
    <source>
        <dbReference type="EMBL" id="AOO82820.1"/>
    </source>
</evidence>
<dbReference type="EMBL" id="CP017147">
    <property type="protein sequence ID" value="AOO82820.1"/>
    <property type="molecule type" value="Genomic_DNA"/>
</dbReference>
<proteinExistence type="predicted"/>
<dbReference type="RefSeq" id="WP_069692026.1">
    <property type="nucleotide sequence ID" value="NZ_CP017147.1"/>
</dbReference>
<sequence length="167" mass="18887">MPRRAILAAFRKEAVYLGLLAVQTAAATVLFWVMFPLFRQMILRIGEPQQVSRLVELEIVLATLILHCAYWARYRWVAVVAPVHSPFLGHLVQFAGRSSFFFGSAVFSVLFFRHLPELAALPSLDQALARGFIVLWVLFALFCYSLELDRLGKAIEELPKPEPPSQS</sequence>
<protein>
    <submittedName>
        <fullName evidence="2">Uncharacterized protein</fullName>
    </submittedName>
</protein>
<organism evidence="2 3">
    <name type="scientific">Bosea vaviloviae</name>
    <dbReference type="NCBI Taxonomy" id="1526658"/>
    <lineage>
        <taxon>Bacteria</taxon>
        <taxon>Pseudomonadati</taxon>
        <taxon>Pseudomonadota</taxon>
        <taxon>Alphaproteobacteria</taxon>
        <taxon>Hyphomicrobiales</taxon>
        <taxon>Boseaceae</taxon>
        <taxon>Bosea</taxon>
    </lineage>
</organism>
<feature type="transmembrane region" description="Helical" evidence="1">
    <location>
        <begin position="94"/>
        <end position="115"/>
    </location>
</feature>
<evidence type="ECO:0000313" key="3">
    <source>
        <dbReference type="Proteomes" id="UP000094969"/>
    </source>
</evidence>
<feature type="transmembrane region" description="Helical" evidence="1">
    <location>
        <begin position="127"/>
        <end position="146"/>
    </location>
</feature>